<evidence type="ECO:0000313" key="3">
    <source>
        <dbReference type="Proteomes" id="UP000886818"/>
    </source>
</evidence>
<reference evidence="2" key="1">
    <citation type="submission" date="2021-07" db="EMBL/GenBank/DDBJ databases">
        <title>Complete genome sequence of Crassaminicella sp. 143-21, isolated from a deep-sea hydrothermal vent.</title>
        <authorList>
            <person name="Li X."/>
        </authorList>
    </citation>
    <scope>NUCLEOTIDE SEQUENCE</scope>
    <source>
        <strain evidence="2">143-21</strain>
    </source>
</reference>
<keyword evidence="1" id="KW-0472">Membrane</keyword>
<dbReference type="Proteomes" id="UP000886818">
    <property type="component" value="Chromosome"/>
</dbReference>
<dbReference type="InterPro" id="IPR020258">
    <property type="entry name" value="Uncharacterised_YbeF"/>
</dbReference>
<feature type="transmembrane region" description="Helical" evidence="1">
    <location>
        <begin position="51"/>
        <end position="69"/>
    </location>
</feature>
<proteinExistence type="predicted"/>
<organism evidence="2 3">
    <name type="scientific">Crassaminicella indica</name>
    <dbReference type="NCBI Taxonomy" id="2855394"/>
    <lineage>
        <taxon>Bacteria</taxon>
        <taxon>Bacillati</taxon>
        <taxon>Bacillota</taxon>
        <taxon>Clostridia</taxon>
        <taxon>Eubacteriales</taxon>
        <taxon>Clostridiaceae</taxon>
        <taxon>Crassaminicella</taxon>
    </lineage>
</organism>
<name>A0ABX8RDJ7_9CLOT</name>
<dbReference type="RefSeq" id="WP_218283529.1">
    <property type="nucleotide sequence ID" value="NZ_CP078093.1"/>
</dbReference>
<dbReference type="Pfam" id="PF10852">
    <property type="entry name" value="DUF2651"/>
    <property type="match status" value="1"/>
</dbReference>
<keyword evidence="1" id="KW-1133">Transmembrane helix</keyword>
<keyword evidence="1" id="KW-0812">Transmembrane</keyword>
<evidence type="ECO:0000256" key="1">
    <source>
        <dbReference type="SAM" id="Phobius"/>
    </source>
</evidence>
<feature type="transmembrane region" description="Helical" evidence="1">
    <location>
        <begin position="29"/>
        <end position="45"/>
    </location>
</feature>
<sequence length="78" mass="9152">MEFVFIFLICPLSILIISVFGYIWFSKCYVIPLIVFTILTILTLTLFGGSFFIWVIIYTIFSLIISLTVRSRRNNDFK</sequence>
<evidence type="ECO:0000313" key="2">
    <source>
        <dbReference type="EMBL" id="QXM06836.1"/>
    </source>
</evidence>
<feature type="transmembrane region" description="Helical" evidence="1">
    <location>
        <begin position="6"/>
        <end position="24"/>
    </location>
</feature>
<accession>A0ABX8RDJ7</accession>
<gene>
    <name evidence="2" type="ORF">KVH43_03690</name>
</gene>
<protein>
    <submittedName>
        <fullName evidence="2">YbeF family protein</fullName>
    </submittedName>
</protein>
<dbReference type="EMBL" id="CP078093">
    <property type="protein sequence ID" value="QXM06836.1"/>
    <property type="molecule type" value="Genomic_DNA"/>
</dbReference>
<keyword evidence="3" id="KW-1185">Reference proteome</keyword>